<reference evidence="2" key="1">
    <citation type="journal article" date="2019" name="Int. J. Syst. Evol. Microbiol.">
        <title>The Global Catalogue of Microorganisms (GCM) 10K type strain sequencing project: providing services to taxonomists for standard genome sequencing and annotation.</title>
        <authorList>
            <consortium name="The Broad Institute Genomics Platform"/>
            <consortium name="The Broad Institute Genome Sequencing Center for Infectious Disease"/>
            <person name="Wu L."/>
            <person name="Ma J."/>
        </authorList>
    </citation>
    <scope>NUCLEOTIDE SEQUENCE [LARGE SCALE GENOMIC DNA]</scope>
    <source>
        <strain evidence="2">CCUG 58938</strain>
    </source>
</reference>
<protein>
    <submittedName>
        <fullName evidence="1">Uncharacterized protein</fullName>
    </submittedName>
</protein>
<evidence type="ECO:0000313" key="2">
    <source>
        <dbReference type="Proteomes" id="UP001597112"/>
    </source>
</evidence>
<gene>
    <name evidence="1" type="ORF">ACFQ21_00265</name>
</gene>
<organism evidence="1 2">
    <name type="scientific">Ohtaekwangia kribbensis</name>
    <dbReference type="NCBI Taxonomy" id="688913"/>
    <lineage>
        <taxon>Bacteria</taxon>
        <taxon>Pseudomonadati</taxon>
        <taxon>Bacteroidota</taxon>
        <taxon>Cytophagia</taxon>
        <taxon>Cytophagales</taxon>
        <taxon>Fulvivirgaceae</taxon>
        <taxon>Ohtaekwangia</taxon>
    </lineage>
</organism>
<accession>A0ABW3JXR5</accession>
<name>A0ABW3JXR5_9BACT</name>
<dbReference type="Proteomes" id="UP001597112">
    <property type="component" value="Unassembled WGS sequence"/>
</dbReference>
<proteinExistence type="predicted"/>
<keyword evidence="2" id="KW-1185">Reference proteome</keyword>
<comment type="caution">
    <text evidence="1">The sequence shown here is derived from an EMBL/GenBank/DDBJ whole genome shotgun (WGS) entry which is preliminary data.</text>
</comment>
<sequence length="139" mass="16890">MNANTIDKNVQCMFNITEEELFFLRLDNGIAYLNKRFEYQPDIVEALKNHSKFWKWWNDLWTERDKNMLENCERRMDGIVLTVKERQPIGICVIDQKWIDLKDSFEFYSKYHKPERIKFYPNHVLIDECVNSLTPETTF</sequence>
<dbReference type="RefSeq" id="WP_377573158.1">
    <property type="nucleotide sequence ID" value="NZ_JBHTKA010000001.1"/>
</dbReference>
<dbReference type="EMBL" id="JBHTKA010000001">
    <property type="protein sequence ID" value="MFD0997711.1"/>
    <property type="molecule type" value="Genomic_DNA"/>
</dbReference>
<evidence type="ECO:0000313" key="1">
    <source>
        <dbReference type="EMBL" id="MFD0997711.1"/>
    </source>
</evidence>